<evidence type="ECO:0000256" key="1">
    <source>
        <dbReference type="SAM" id="MobiDB-lite"/>
    </source>
</evidence>
<dbReference type="EMBL" id="JASUXU010000051">
    <property type="protein sequence ID" value="KAK0315273.1"/>
    <property type="molecule type" value="Genomic_DNA"/>
</dbReference>
<feature type="compositionally biased region" description="Basic residues" evidence="1">
    <location>
        <begin position="284"/>
        <end position="307"/>
    </location>
</feature>
<sequence>MSSPADEASDAEHDSLDEESSFLQPSSPAGQNTFPGDEIEVGSAARSSASAFSDENLDDSEEQRENRFNGPASTWYDHTREERGLAASLDQKRANDLSVHLYNTHALKGRLWDRQLAAAAKPWQSKRNGLRVDEDRKVPWLPDPQWTAWPLPASDVPRREEVFGVSPGDVDDDDTYRKSEHWRPSADLEDEIQALMLKKTKERFRQRLWADADDDLTTGHVQTKREVQTRDDRSDSGFQETKPSRLPHAAKCQPVLLADDDEAATITRPTLDDLIAGLHTSRLGQRRPRSTSKSRSRSKTAKSRSKSRSQAPSHSSTRGRTRIKVETSIAGSGEESCNVDSDNDDKEATTMLENEQRGNSQRSRHELGQRDWSDVLGIAALVGWDQAVIDRAARRCASLFGEGMAFRTMPETAADCLADVVVEYRPDMIPATVDIDAETGSEEYGSDTADVYVCPYQDCPRRSEGYPKLWRWREHLRRAHKLSKQQIVDIEERQGYDKSVSRSLSAEASSSRAASEAEEVGDEMTSNFDSSDSDMVGGVHNDRFLQPISGAALGRGPDVRPSRRRNTGEQETEMMAGKRRKMDHGEDTSGSRSISPG</sequence>
<evidence type="ECO:0000313" key="4">
    <source>
        <dbReference type="EMBL" id="KAK0315273.1"/>
    </source>
</evidence>
<evidence type="ECO:0000259" key="2">
    <source>
        <dbReference type="Pfam" id="PF10680"/>
    </source>
</evidence>
<feature type="compositionally biased region" description="Polar residues" evidence="1">
    <location>
        <begin position="21"/>
        <end position="34"/>
    </location>
</feature>
<dbReference type="InterPro" id="IPR059095">
    <property type="entry name" value="Znf_C2H2_17_2nd"/>
</dbReference>
<reference evidence="4" key="1">
    <citation type="submission" date="2021-12" db="EMBL/GenBank/DDBJ databases">
        <title>Black yeast isolated from Biological Soil Crust.</title>
        <authorList>
            <person name="Kurbessoian T."/>
        </authorList>
    </citation>
    <scope>NUCLEOTIDE SEQUENCE</scope>
    <source>
        <strain evidence="4">CCFEE 5208</strain>
    </source>
</reference>
<comment type="caution">
    <text evidence="4">The sequence shown here is derived from an EMBL/GenBank/DDBJ whole genome shotgun (WGS) entry which is preliminary data.</text>
</comment>
<feature type="compositionally biased region" description="Low complexity" evidence="1">
    <location>
        <begin position="43"/>
        <end position="53"/>
    </location>
</feature>
<gene>
    <name evidence="4" type="ORF">LTR82_012600</name>
</gene>
<feature type="region of interest" description="Disordered" evidence="1">
    <location>
        <begin position="1"/>
        <end position="79"/>
    </location>
</feature>
<feature type="compositionally biased region" description="Low complexity" evidence="1">
    <location>
        <begin position="501"/>
        <end position="514"/>
    </location>
</feature>
<organism evidence="4 5">
    <name type="scientific">Friedmanniomyces endolithicus</name>
    <dbReference type="NCBI Taxonomy" id="329885"/>
    <lineage>
        <taxon>Eukaryota</taxon>
        <taxon>Fungi</taxon>
        <taxon>Dikarya</taxon>
        <taxon>Ascomycota</taxon>
        <taxon>Pezizomycotina</taxon>
        <taxon>Dothideomycetes</taxon>
        <taxon>Dothideomycetidae</taxon>
        <taxon>Mycosphaerellales</taxon>
        <taxon>Teratosphaeriaceae</taxon>
        <taxon>Friedmanniomyces</taxon>
    </lineage>
</organism>
<dbReference type="AlphaFoldDB" id="A0AAN6FFD6"/>
<accession>A0AAN6FFD6</accession>
<feature type="compositionally biased region" description="Basic and acidic residues" evidence="1">
    <location>
        <begin position="223"/>
        <end position="235"/>
    </location>
</feature>
<feature type="domain" description="C2H2-domain containing protein second zinc finger" evidence="3">
    <location>
        <begin position="452"/>
        <end position="480"/>
    </location>
</feature>
<dbReference type="Proteomes" id="UP001168146">
    <property type="component" value="Unassembled WGS sequence"/>
</dbReference>
<feature type="region of interest" description="Disordered" evidence="1">
    <location>
        <begin position="277"/>
        <end position="345"/>
    </location>
</feature>
<feature type="region of interest" description="Disordered" evidence="1">
    <location>
        <begin position="220"/>
        <end position="251"/>
    </location>
</feature>
<dbReference type="Pfam" id="PF10680">
    <property type="entry name" value="RRN9"/>
    <property type="match status" value="1"/>
</dbReference>
<evidence type="ECO:0000259" key="3">
    <source>
        <dbReference type="Pfam" id="PF26176"/>
    </source>
</evidence>
<evidence type="ECO:0008006" key="6">
    <source>
        <dbReference type="Google" id="ProtNLM"/>
    </source>
</evidence>
<dbReference type="Pfam" id="PF26176">
    <property type="entry name" value="zf_C2H2_17_2"/>
    <property type="match status" value="1"/>
</dbReference>
<name>A0AAN6FFD6_9PEZI</name>
<proteinExistence type="predicted"/>
<feature type="region of interest" description="Disordered" evidence="1">
    <location>
        <begin position="495"/>
        <end position="597"/>
    </location>
</feature>
<protein>
    <recommendedName>
        <fullName evidence="6">Rrn9 domain-containing protein</fullName>
    </recommendedName>
</protein>
<feature type="domain" description="Rrn9" evidence="2">
    <location>
        <begin position="89"/>
        <end position="162"/>
    </location>
</feature>
<dbReference type="InterPro" id="IPR019622">
    <property type="entry name" value="Rrn9_dom"/>
</dbReference>
<evidence type="ECO:0000313" key="5">
    <source>
        <dbReference type="Proteomes" id="UP001168146"/>
    </source>
</evidence>